<keyword evidence="3" id="KW-1185">Reference proteome</keyword>
<feature type="compositionally biased region" description="Basic and acidic residues" evidence="1">
    <location>
        <begin position="134"/>
        <end position="151"/>
    </location>
</feature>
<feature type="compositionally biased region" description="Basic residues" evidence="1">
    <location>
        <begin position="688"/>
        <end position="702"/>
    </location>
</feature>
<feature type="compositionally biased region" description="Basic and acidic residues" evidence="1">
    <location>
        <begin position="99"/>
        <end position="127"/>
    </location>
</feature>
<feature type="region of interest" description="Disordered" evidence="1">
    <location>
        <begin position="667"/>
        <end position="702"/>
    </location>
</feature>
<feature type="region of interest" description="Disordered" evidence="1">
    <location>
        <begin position="70"/>
        <end position="171"/>
    </location>
</feature>
<feature type="region of interest" description="Disordered" evidence="1">
    <location>
        <begin position="591"/>
        <end position="634"/>
    </location>
</feature>
<feature type="compositionally biased region" description="Basic and acidic residues" evidence="1">
    <location>
        <begin position="667"/>
        <end position="687"/>
    </location>
</feature>
<accession>A0A2Z7C0H7</accession>
<reference evidence="2 3" key="1">
    <citation type="journal article" date="2015" name="Proc. Natl. Acad. Sci. U.S.A.">
        <title>The resurrection genome of Boea hygrometrica: A blueprint for survival of dehydration.</title>
        <authorList>
            <person name="Xiao L."/>
            <person name="Yang G."/>
            <person name="Zhang L."/>
            <person name="Yang X."/>
            <person name="Zhao S."/>
            <person name="Ji Z."/>
            <person name="Zhou Q."/>
            <person name="Hu M."/>
            <person name="Wang Y."/>
            <person name="Chen M."/>
            <person name="Xu Y."/>
            <person name="Jin H."/>
            <person name="Xiao X."/>
            <person name="Hu G."/>
            <person name="Bao F."/>
            <person name="Hu Y."/>
            <person name="Wan P."/>
            <person name="Li L."/>
            <person name="Deng X."/>
            <person name="Kuang T."/>
            <person name="Xiang C."/>
            <person name="Zhu J.K."/>
            <person name="Oliver M.J."/>
            <person name="He Y."/>
        </authorList>
    </citation>
    <scope>NUCLEOTIDE SEQUENCE [LARGE SCALE GENOMIC DNA]</scope>
    <source>
        <strain evidence="3">cv. XS01</strain>
    </source>
</reference>
<evidence type="ECO:0000313" key="3">
    <source>
        <dbReference type="Proteomes" id="UP000250235"/>
    </source>
</evidence>
<protein>
    <submittedName>
        <fullName evidence="2">Uncharacterized protein</fullName>
    </submittedName>
</protein>
<feature type="compositionally biased region" description="Low complexity" evidence="1">
    <location>
        <begin position="441"/>
        <end position="462"/>
    </location>
</feature>
<dbReference type="Proteomes" id="UP000250235">
    <property type="component" value="Unassembled WGS sequence"/>
</dbReference>
<gene>
    <name evidence="2" type="ORF">F511_29618</name>
</gene>
<proteinExistence type="predicted"/>
<dbReference type="EMBL" id="KV000469">
    <property type="protein sequence ID" value="KZV40259.1"/>
    <property type="molecule type" value="Genomic_DNA"/>
</dbReference>
<feature type="region of interest" description="Disordered" evidence="1">
    <location>
        <begin position="437"/>
        <end position="462"/>
    </location>
</feature>
<sequence>MAVDRPQLLFYYRCSLAVARISCCNNQSQQQESSRNMTISVFLAAFPTYSIRVPRVMLIARISCCNNQSQQQESSRNINPVATTGIQSDRPGHFAAECNRPKRDNRHRRDEKRADDRYKKEEKYKRDEEDDERSVDRSKDKSKEKFKERSKDRRMRTSSNKKSSRRNDRKEEVHCLMADHASDDEVFDFANTEFTREDLVTALNDMICQASCSQQISKHRQQEHKIEMVQSNSSLPVIDSIDRSGVRLAHFYSIAKSICWVRPMVLIDEVWTPLQGSGYCRSDCKLSLFVDRKRLPESVVAENFDSQVSLIEPARYWGAAPLLIKIWAWQRVCTEAIQFSVSGRLRPASFSSDIVIGNLGVERLPDYFLDDFEQGVNTDYFVEFLSGSSGQSGSEFDSASSSGDTVYRSLSPPDCAYALGPPILSPTVQEERLYFVQSPDSSPATSPQQESSSSSSSDVSLHFDSADLPVHDHANTQTSAPVDSNVFTNALEDLRSSLSQRIHESTCEIRSKSTQMNDLKKGLMAQVGTIFQDLFDIKKNQRAQETKLNALDGQVAAIRNEQLEFQNKISADLLSLSTQFAEIVDYIRGGDAKKGEGGSSSRPPPVRVERRPLPTPQSPRDVAGGSSAVRIPTFPRTTGTFTEIAEQARRHILESGQAITLEEAAERVRQADIQESDRVQRERDRARREKRISSSKRRRGFC</sequence>
<evidence type="ECO:0000256" key="1">
    <source>
        <dbReference type="SAM" id="MobiDB-lite"/>
    </source>
</evidence>
<name>A0A2Z7C0H7_9LAMI</name>
<organism evidence="2 3">
    <name type="scientific">Dorcoceras hygrometricum</name>
    <dbReference type="NCBI Taxonomy" id="472368"/>
    <lineage>
        <taxon>Eukaryota</taxon>
        <taxon>Viridiplantae</taxon>
        <taxon>Streptophyta</taxon>
        <taxon>Embryophyta</taxon>
        <taxon>Tracheophyta</taxon>
        <taxon>Spermatophyta</taxon>
        <taxon>Magnoliopsida</taxon>
        <taxon>eudicotyledons</taxon>
        <taxon>Gunneridae</taxon>
        <taxon>Pentapetalae</taxon>
        <taxon>asterids</taxon>
        <taxon>lamiids</taxon>
        <taxon>Lamiales</taxon>
        <taxon>Gesneriaceae</taxon>
        <taxon>Didymocarpoideae</taxon>
        <taxon>Trichosporeae</taxon>
        <taxon>Loxocarpinae</taxon>
        <taxon>Dorcoceras</taxon>
    </lineage>
</organism>
<dbReference type="AlphaFoldDB" id="A0A2Z7C0H7"/>
<feature type="compositionally biased region" description="Low complexity" evidence="1">
    <location>
        <begin position="70"/>
        <end position="79"/>
    </location>
</feature>
<evidence type="ECO:0000313" key="2">
    <source>
        <dbReference type="EMBL" id="KZV40259.1"/>
    </source>
</evidence>